<evidence type="ECO:0000313" key="3">
    <source>
        <dbReference type="Proteomes" id="UP001159405"/>
    </source>
</evidence>
<dbReference type="PROSITE" id="PS51886">
    <property type="entry name" value="TLDC"/>
    <property type="match status" value="1"/>
</dbReference>
<dbReference type="Pfam" id="PF07534">
    <property type="entry name" value="TLD"/>
    <property type="match status" value="1"/>
</dbReference>
<keyword evidence="3" id="KW-1185">Reference proteome</keyword>
<comment type="caution">
    <text evidence="2">The sequence shown here is derived from an EMBL/GenBank/DDBJ whole genome shotgun (WGS) entry which is preliminary data.</text>
</comment>
<evidence type="ECO:0000313" key="2">
    <source>
        <dbReference type="EMBL" id="CAH3042354.1"/>
    </source>
</evidence>
<name>A0ABN8N607_9CNID</name>
<dbReference type="EMBL" id="CALNXK010000010">
    <property type="protein sequence ID" value="CAH3042354.1"/>
    <property type="molecule type" value="Genomic_DNA"/>
</dbReference>
<organism evidence="2 3">
    <name type="scientific">Porites lobata</name>
    <dbReference type="NCBI Taxonomy" id="104759"/>
    <lineage>
        <taxon>Eukaryota</taxon>
        <taxon>Metazoa</taxon>
        <taxon>Cnidaria</taxon>
        <taxon>Anthozoa</taxon>
        <taxon>Hexacorallia</taxon>
        <taxon>Scleractinia</taxon>
        <taxon>Fungiina</taxon>
        <taxon>Poritidae</taxon>
        <taxon>Porites</taxon>
    </lineage>
</organism>
<proteinExistence type="predicted"/>
<dbReference type="SMART" id="SM00584">
    <property type="entry name" value="TLDc"/>
    <property type="match status" value="1"/>
</dbReference>
<feature type="domain" description="TLDc" evidence="1">
    <location>
        <begin position="38"/>
        <end position="223"/>
    </location>
</feature>
<dbReference type="Proteomes" id="UP001159405">
    <property type="component" value="Unassembled WGS sequence"/>
</dbReference>
<gene>
    <name evidence="2" type="ORF">PLOB_00000890</name>
</gene>
<sequence>MSMFSMFGFFRLALGILITGLCCRVVLAALVTGLKNSVIVGNNSEYLSKLTNWIKPRRSENDWELCWRKSRHGWDNNKFHSLCDEKGPTITIVKVGHYIFGGYASLSWRMSAGSGCLSQYDSQAFLFSLVNKPGWAPVKFDQTGGYSSNPSHSTYSCYNGPVFGGPPHDLKLAKDSSHDSFTSDLGYTYSPPSTHGHASLFAREFLAGSYRFNPAEIETFYYKAFTSHDPSCIVTIYSNPFIERVVVPHPVACFAGADNLEEKLGDFAEEINSETDAYDAVEKCAKLAHGKHYKMFVLGKNSVCLSGADTQNRYYINGTKDAVCEYGIGKGDSMFVYSLDHLPDLTPVGCYRDEKNDRALPDHYANFRKPPEIDWTQLDETIHQCGQVAYNKGYHYFAVQDYGECYSGNNASATYTKHGVSEDGCYWIDKNLGVGKENASFVYRIN</sequence>
<accession>A0ABN8N607</accession>
<protein>
    <recommendedName>
        <fullName evidence="1">TLDc domain-containing protein</fullName>
    </recommendedName>
</protein>
<dbReference type="Pfam" id="PF01822">
    <property type="entry name" value="WSC"/>
    <property type="match status" value="1"/>
</dbReference>
<reference evidence="2 3" key="1">
    <citation type="submission" date="2022-05" db="EMBL/GenBank/DDBJ databases">
        <authorList>
            <consortium name="Genoscope - CEA"/>
            <person name="William W."/>
        </authorList>
    </citation>
    <scope>NUCLEOTIDE SEQUENCE [LARGE SCALE GENOMIC DNA]</scope>
</reference>
<dbReference type="InterPro" id="IPR006571">
    <property type="entry name" value="TLDc_dom"/>
</dbReference>
<dbReference type="InterPro" id="IPR002889">
    <property type="entry name" value="WSC_carb-bd"/>
</dbReference>
<evidence type="ECO:0000259" key="1">
    <source>
        <dbReference type="PROSITE" id="PS51886"/>
    </source>
</evidence>